<dbReference type="SMART" id="SM00342">
    <property type="entry name" value="HTH_ARAC"/>
    <property type="match status" value="1"/>
</dbReference>
<dbReference type="InterPro" id="IPR046532">
    <property type="entry name" value="DUF6597"/>
</dbReference>
<feature type="domain" description="HTH araC/xylS-type" evidence="4">
    <location>
        <begin position="176"/>
        <end position="274"/>
    </location>
</feature>
<accession>A0A0A0BUG1</accession>
<evidence type="ECO:0000259" key="4">
    <source>
        <dbReference type="PROSITE" id="PS01124"/>
    </source>
</evidence>
<protein>
    <submittedName>
        <fullName evidence="5">AraC family transcriptional regulator</fullName>
    </submittedName>
</protein>
<dbReference type="PANTHER" id="PTHR46796">
    <property type="entry name" value="HTH-TYPE TRANSCRIPTIONAL ACTIVATOR RHAS-RELATED"/>
    <property type="match status" value="1"/>
</dbReference>
<dbReference type="GO" id="GO:0043565">
    <property type="term" value="F:sequence-specific DNA binding"/>
    <property type="evidence" value="ECO:0007669"/>
    <property type="project" value="InterPro"/>
</dbReference>
<evidence type="ECO:0000256" key="2">
    <source>
        <dbReference type="ARBA" id="ARBA00023125"/>
    </source>
</evidence>
<dbReference type="PROSITE" id="PS01124">
    <property type="entry name" value="HTH_ARAC_FAMILY_2"/>
    <property type="match status" value="1"/>
</dbReference>
<dbReference type="RefSeq" id="WP_043604420.1">
    <property type="nucleotide sequence ID" value="NZ_AXCY01000018.1"/>
</dbReference>
<dbReference type="Pfam" id="PF12833">
    <property type="entry name" value="HTH_18"/>
    <property type="match status" value="1"/>
</dbReference>
<comment type="caution">
    <text evidence="5">The sequence shown here is derived from an EMBL/GenBank/DDBJ whole genome shotgun (WGS) entry which is preliminary data.</text>
</comment>
<keyword evidence="1" id="KW-0805">Transcription regulation</keyword>
<dbReference type="EMBL" id="AXCY01000018">
    <property type="protein sequence ID" value="KGM11571.1"/>
    <property type="molecule type" value="Genomic_DNA"/>
</dbReference>
<name>A0A0A0BUG1_9CELL</name>
<dbReference type="InterPro" id="IPR018060">
    <property type="entry name" value="HTH_AraC"/>
</dbReference>
<reference evidence="5 6" key="1">
    <citation type="submission" date="2013-08" db="EMBL/GenBank/DDBJ databases">
        <title>Genome sequencing of Cellulomonas carbonis T26.</title>
        <authorList>
            <person name="Chen F."/>
            <person name="Li Y."/>
            <person name="Wang G."/>
        </authorList>
    </citation>
    <scope>NUCLEOTIDE SEQUENCE [LARGE SCALE GENOMIC DNA]</scope>
    <source>
        <strain evidence="5 6">T26</strain>
    </source>
</reference>
<keyword evidence="3" id="KW-0804">Transcription</keyword>
<sequence length="294" mass="31586">MKADSSAVVDRAHLADPRDGTWTIHRYEVDPGHDGLDDLAARHWVPVWSVPPGGESVQRVLQYPVANLVIASGYARFYGVVTGLSTTTLRGDGWAVGVMLAPAGGYLLGGPMHRYTDRWVGVEDVLGERAGPLVAAVHAAMAPDPSSAASHAAAVGAVDDVLRGHLPVDDEGHLVNRVVAYVEGTPDVTRVAQVCDAFAMSERSLQRLLHRRLGLTPRWLVQRRRLQEAAELIRAGTARTFADVAATLGYADQAHLSRDVVRVTGMTPTALAQRFGISADRRAQGPTDTRAERA</sequence>
<dbReference type="AlphaFoldDB" id="A0A0A0BUG1"/>
<evidence type="ECO:0000256" key="1">
    <source>
        <dbReference type="ARBA" id="ARBA00023015"/>
    </source>
</evidence>
<dbReference type="InterPro" id="IPR018062">
    <property type="entry name" value="HTH_AraC-typ_CS"/>
</dbReference>
<dbReference type="InterPro" id="IPR009057">
    <property type="entry name" value="Homeodomain-like_sf"/>
</dbReference>
<dbReference type="Pfam" id="PF20240">
    <property type="entry name" value="DUF6597"/>
    <property type="match status" value="1"/>
</dbReference>
<evidence type="ECO:0000313" key="5">
    <source>
        <dbReference type="EMBL" id="KGM11571.1"/>
    </source>
</evidence>
<dbReference type="SUPFAM" id="SSF46689">
    <property type="entry name" value="Homeodomain-like"/>
    <property type="match status" value="1"/>
</dbReference>
<dbReference type="InterPro" id="IPR050204">
    <property type="entry name" value="AraC_XylS_family_regulators"/>
</dbReference>
<dbReference type="OrthoDB" id="2559672at2"/>
<keyword evidence="6" id="KW-1185">Reference proteome</keyword>
<organism evidence="5 6">
    <name type="scientific">Cellulomonas carbonis T26</name>
    <dbReference type="NCBI Taxonomy" id="947969"/>
    <lineage>
        <taxon>Bacteria</taxon>
        <taxon>Bacillati</taxon>
        <taxon>Actinomycetota</taxon>
        <taxon>Actinomycetes</taxon>
        <taxon>Micrococcales</taxon>
        <taxon>Cellulomonadaceae</taxon>
        <taxon>Cellulomonas</taxon>
    </lineage>
</organism>
<dbReference type="Gene3D" id="1.10.10.60">
    <property type="entry name" value="Homeodomain-like"/>
    <property type="match status" value="1"/>
</dbReference>
<dbReference type="Proteomes" id="UP000029839">
    <property type="component" value="Unassembled WGS sequence"/>
</dbReference>
<dbReference type="PROSITE" id="PS00041">
    <property type="entry name" value="HTH_ARAC_FAMILY_1"/>
    <property type="match status" value="1"/>
</dbReference>
<proteinExistence type="predicted"/>
<gene>
    <name evidence="5" type="ORF">N868_05440</name>
</gene>
<reference evidence="5 6" key="2">
    <citation type="journal article" date="2015" name="Stand. Genomic Sci.">
        <title>Draft genome sequence of Cellulomonas carbonis T26(T) and comparative analysis of six Cellulomonas genomes.</title>
        <authorList>
            <person name="Zhuang W."/>
            <person name="Zhang S."/>
            <person name="Xia X."/>
            <person name="Wang G."/>
        </authorList>
    </citation>
    <scope>NUCLEOTIDE SEQUENCE [LARGE SCALE GENOMIC DNA]</scope>
    <source>
        <strain evidence="5 6">T26</strain>
    </source>
</reference>
<dbReference type="PANTHER" id="PTHR46796:SF15">
    <property type="entry name" value="BLL1074 PROTEIN"/>
    <property type="match status" value="1"/>
</dbReference>
<keyword evidence="2" id="KW-0238">DNA-binding</keyword>
<evidence type="ECO:0000256" key="3">
    <source>
        <dbReference type="ARBA" id="ARBA00023163"/>
    </source>
</evidence>
<dbReference type="GO" id="GO:0003700">
    <property type="term" value="F:DNA-binding transcription factor activity"/>
    <property type="evidence" value="ECO:0007669"/>
    <property type="project" value="InterPro"/>
</dbReference>
<evidence type="ECO:0000313" key="6">
    <source>
        <dbReference type="Proteomes" id="UP000029839"/>
    </source>
</evidence>